<sequence>MKTYAFEISLTYERALNAKELATVREILEQHLCTWNEMDGLALYQDPGDGVGDTDWPLMQFQSAA</sequence>
<accession>A0AA48REA6</accession>
<reference evidence="1" key="1">
    <citation type="submission" date="2023-07" db="EMBL/GenBank/DDBJ databases">
        <authorList>
            <person name="Pelsma A.J. K."/>
        </authorList>
    </citation>
    <scope>NUCLEOTIDE SEQUENCE</scope>
</reference>
<gene>
    <name evidence="1" type="ORF">AMST5_03063</name>
</gene>
<name>A0AA48REA6_9ZZZZ</name>
<dbReference type="AlphaFoldDB" id="A0AA48REA6"/>
<protein>
    <submittedName>
        <fullName evidence="1">Uncharacterized protein</fullName>
    </submittedName>
</protein>
<proteinExistence type="predicted"/>
<dbReference type="EMBL" id="OY288114">
    <property type="protein sequence ID" value="CAJ0879461.1"/>
    <property type="molecule type" value="Genomic_DNA"/>
</dbReference>
<evidence type="ECO:0000313" key="1">
    <source>
        <dbReference type="EMBL" id="CAJ0879461.1"/>
    </source>
</evidence>
<organism evidence="1">
    <name type="scientific">freshwater sediment metagenome</name>
    <dbReference type="NCBI Taxonomy" id="556182"/>
    <lineage>
        <taxon>unclassified sequences</taxon>
        <taxon>metagenomes</taxon>
        <taxon>ecological metagenomes</taxon>
    </lineage>
</organism>